<evidence type="ECO:0000313" key="1">
    <source>
        <dbReference type="EMBL" id="CAF9930096.1"/>
    </source>
</evidence>
<protein>
    <submittedName>
        <fullName evidence="1">Uncharacterized protein</fullName>
    </submittedName>
</protein>
<accession>A0A8H3FZ29</accession>
<keyword evidence="2" id="KW-1185">Reference proteome</keyword>
<gene>
    <name evidence="1" type="ORF">ALECFALPRED_004516</name>
</gene>
<reference evidence="1" key="1">
    <citation type="submission" date="2021-03" db="EMBL/GenBank/DDBJ databases">
        <authorList>
            <person name="Tagirdzhanova G."/>
        </authorList>
    </citation>
    <scope>NUCLEOTIDE SEQUENCE</scope>
</reference>
<dbReference type="Proteomes" id="UP000664203">
    <property type="component" value="Unassembled WGS sequence"/>
</dbReference>
<name>A0A8H3FZ29_9LECA</name>
<proteinExistence type="predicted"/>
<dbReference type="AlphaFoldDB" id="A0A8H3FZ29"/>
<sequence length="117" mass="12431">MESTDLPTSGSLKDENAKVLTYRVRGIPNGLDKAGAKSLLLAALETQNVTIESLAAASSNQVATIRVPGKPLKLKNWGTSKSQWQVSARGVSMTVDTHFGGFTPLHDPQGDSGSFFE</sequence>
<comment type="caution">
    <text evidence="1">The sequence shown here is derived from an EMBL/GenBank/DDBJ whole genome shotgun (WGS) entry which is preliminary data.</text>
</comment>
<dbReference type="EMBL" id="CAJPDR010000279">
    <property type="protein sequence ID" value="CAF9930096.1"/>
    <property type="molecule type" value="Genomic_DNA"/>
</dbReference>
<evidence type="ECO:0000313" key="2">
    <source>
        <dbReference type="Proteomes" id="UP000664203"/>
    </source>
</evidence>
<organism evidence="1 2">
    <name type="scientific">Alectoria fallacina</name>
    <dbReference type="NCBI Taxonomy" id="1903189"/>
    <lineage>
        <taxon>Eukaryota</taxon>
        <taxon>Fungi</taxon>
        <taxon>Dikarya</taxon>
        <taxon>Ascomycota</taxon>
        <taxon>Pezizomycotina</taxon>
        <taxon>Lecanoromycetes</taxon>
        <taxon>OSLEUM clade</taxon>
        <taxon>Lecanoromycetidae</taxon>
        <taxon>Lecanorales</taxon>
        <taxon>Lecanorineae</taxon>
        <taxon>Parmeliaceae</taxon>
        <taxon>Alectoria</taxon>
    </lineage>
</organism>